<dbReference type="PaxDb" id="3708-A0A078H278"/>
<dbReference type="EMBL" id="LK032281">
    <property type="protein sequence ID" value="CDY31901.1"/>
    <property type="molecule type" value="Genomic_DNA"/>
</dbReference>
<dbReference type="Pfam" id="PF25573">
    <property type="entry name" value="TPR_PSMD3_N"/>
    <property type="match status" value="1"/>
</dbReference>
<sequence>MAQDVEMKDNHTPSQSTMQHLKEIADLIDTGSYTKEVRRIARAVRLTIGLRRKLTSSVLTSFLDFALVPGSEPHSRLSSFTPKGDEHDMEVDTATSATQPPSKNLPSELEIYCYFIVLLFLIDQKKYPELNLVLQQALLVSRTLTDEPSIYELNPRVSLLISSLTVNSLVHLFIRALHHSATLRHDELGQETLVNMLLRNYFRYNLYDQAEKLRSKAPPFEAHSKQQFCGYLFYLGKIRTRKSPSSSQESP</sequence>
<dbReference type="Gramene" id="CDY31901">
    <property type="protein sequence ID" value="CDY31901"/>
    <property type="gene ID" value="GSBRNA2T00050649001"/>
</dbReference>
<protein>
    <submittedName>
        <fullName evidence="3">BnaC07g15510D protein</fullName>
    </submittedName>
</protein>
<dbReference type="Proteomes" id="UP000028999">
    <property type="component" value="Unassembled WGS sequence"/>
</dbReference>
<dbReference type="InterPro" id="IPR057985">
    <property type="entry name" value="TPR_PSMD3_N"/>
</dbReference>
<evidence type="ECO:0000256" key="1">
    <source>
        <dbReference type="SAM" id="MobiDB-lite"/>
    </source>
</evidence>
<dbReference type="STRING" id="3708.A0A078H278"/>
<reference evidence="3 4" key="1">
    <citation type="journal article" date="2014" name="Science">
        <title>Plant genetics. Early allopolyploid evolution in the post-Neolithic Brassica napus oilseed genome.</title>
        <authorList>
            <person name="Chalhoub B."/>
            <person name="Denoeud F."/>
            <person name="Liu S."/>
            <person name="Parkin I.A."/>
            <person name="Tang H."/>
            <person name="Wang X."/>
            <person name="Chiquet J."/>
            <person name="Belcram H."/>
            <person name="Tong C."/>
            <person name="Samans B."/>
            <person name="Correa M."/>
            <person name="Da Silva C."/>
            <person name="Just J."/>
            <person name="Falentin C."/>
            <person name="Koh C.S."/>
            <person name="Le Clainche I."/>
            <person name="Bernard M."/>
            <person name="Bento P."/>
            <person name="Noel B."/>
            <person name="Labadie K."/>
            <person name="Alberti A."/>
            <person name="Charles M."/>
            <person name="Arnaud D."/>
            <person name="Guo H."/>
            <person name="Daviaud C."/>
            <person name="Alamery S."/>
            <person name="Jabbari K."/>
            <person name="Zhao M."/>
            <person name="Edger P.P."/>
            <person name="Chelaifa H."/>
            <person name="Tack D."/>
            <person name="Lassalle G."/>
            <person name="Mestiri I."/>
            <person name="Schnel N."/>
            <person name="Le Paslier M.C."/>
            <person name="Fan G."/>
            <person name="Renault V."/>
            <person name="Bayer P.E."/>
            <person name="Golicz A.A."/>
            <person name="Manoli S."/>
            <person name="Lee T.H."/>
            <person name="Thi V.H."/>
            <person name="Chalabi S."/>
            <person name="Hu Q."/>
            <person name="Fan C."/>
            <person name="Tollenaere R."/>
            <person name="Lu Y."/>
            <person name="Battail C."/>
            <person name="Shen J."/>
            <person name="Sidebottom C.H."/>
            <person name="Wang X."/>
            <person name="Canaguier A."/>
            <person name="Chauveau A."/>
            <person name="Berard A."/>
            <person name="Deniot G."/>
            <person name="Guan M."/>
            <person name="Liu Z."/>
            <person name="Sun F."/>
            <person name="Lim Y.P."/>
            <person name="Lyons E."/>
            <person name="Town C.D."/>
            <person name="Bancroft I."/>
            <person name="Wang X."/>
            <person name="Meng J."/>
            <person name="Ma J."/>
            <person name="Pires J.C."/>
            <person name="King G.J."/>
            <person name="Brunel D."/>
            <person name="Delourme R."/>
            <person name="Renard M."/>
            <person name="Aury J.M."/>
            <person name="Adams K.L."/>
            <person name="Batley J."/>
            <person name="Snowdon R.J."/>
            <person name="Tost J."/>
            <person name="Edwards D."/>
            <person name="Zhou Y."/>
            <person name="Hua W."/>
            <person name="Sharpe A.G."/>
            <person name="Paterson A.H."/>
            <person name="Guan C."/>
            <person name="Wincker P."/>
        </authorList>
    </citation>
    <scope>NUCLEOTIDE SEQUENCE [LARGE SCALE GENOMIC DNA]</scope>
    <source>
        <strain evidence="4">cv. Darmor-bzh</strain>
    </source>
</reference>
<dbReference type="InterPro" id="IPR050756">
    <property type="entry name" value="CSN3"/>
</dbReference>
<proteinExistence type="predicted"/>
<feature type="region of interest" description="Disordered" evidence="1">
    <location>
        <begin position="71"/>
        <end position="102"/>
    </location>
</feature>
<evidence type="ECO:0000313" key="4">
    <source>
        <dbReference type="Proteomes" id="UP000028999"/>
    </source>
</evidence>
<dbReference type="PANTHER" id="PTHR10758:SF2">
    <property type="entry name" value="26S PROTEASOME NON-ATPASE REGULATORY SUBUNIT 3"/>
    <property type="match status" value="1"/>
</dbReference>
<dbReference type="AlphaFoldDB" id="A0A078H278"/>
<dbReference type="PANTHER" id="PTHR10758">
    <property type="entry name" value="26S PROTEASOME NON-ATPASE REGULATORY SUBUNIT 3/COP9 SIGNALOSOME COMPLEX SUBUNIT 3"/>
    <property type="match status" value="1"/>
</dbReference>
<feature type="domain" description="26S proteasome non-ATPase regulatory subunit 3 N-terminal TPR repeats" evidence="2">
    <location>
        <begin position="14"/>
        <end position="240"/>
    </location>
</feature>
<evidence type="ECO:0000259" key="2">
    <source>
        <dbReference type="Pfam" id="PF25573"/>
    </source>
</evidence>
<accession>A0A078H278</accession>
<organism evidence="3 4">
    <name type="scientific">Brassica napus</name>
    <name type="common">Rape</name>
    <dbReference type="NCBI Taxonomy" id="3708"/>
    <lineage>
        <taxon>Eukaryota</taxon>
        <taxon>Viridiplantae</taxon>
        <taxon>Streptophyta</taxon>
        <taxon>Embryophyta</taxon>
        <taxon>Tracheophyta</taxon>
        <taxon>Spermatophyta</taxon>
        <taxon>Magnoliopsida</taxon>
        <taxon>eudicotyledons</taxon>
        <taxon>Gunneridae</taxon>
        <taxon>Pentapetalae</taxon>
        <taxon>rosids</taxon>
        <taxon>malvids</taxon>
        <taxon>Brassicales</taxon>
        <taxon>Brassicaceae</taxon>
        <taxon>Brassiceae</taxon>
        <taxon>Brassica</taxon>
    </lineage>
</organism>
<name>A0A078H278_BRANA</name>
<gene>
    <name evidence="3" type="primary">BnaC07g15510D</name>
    <name evidence="3" type="ORF">GSBRNA2T00050649001</name>
</gene>
<feature type="compositionally biased region" description="Polar residues" evidence="1">
    <location>
        <begin position="93"/>
        <end position="102"/>
    </location>
</feature>
<evidence type="ECO:0000313" key="3">
    <source>
        <dbReference type="EMBL" id="CDY31901.1"/>
    </source>
</evidence>
<keyword evidence="4" id="KW-1185">Reference proteome</keyword>